<dbReference type="OrthoDB" id="5962at2759"/>
<dbReference type="GO" id="GO:0007059">
    <property type="term" value="P:chromosome segregation"/>
    <property type="evidence" value="ECO:0000318"/>
    <property type="project" value="GO_Central"/>
</dbReference>
<dbReference type="GO" id="GO:0008017">
    <property type="term" value="F:microtubule binding"/>
    <property type="evidence" value="ECO:0000318"/>
    <property type="project" value="GO_Central"/>
</dbReference>
<dbReference type="Pfam" id="PF07160">
    <property type="entry name" value="SKA1"/>
    <property type="match status" value="1"/>
</dbReference>
<name>A0A2K3CVM7_CHLRE</name>
<protein>
    <recommendedName>
        <fullName evidence="4">Spindle and kinetochore-associated protein 1</fullName>
    </recommendedName>
</protein>
<evidence type="ECO:0008006" key="4">
    <source>
        <dbReference type="Google" id="ProtNLM"/>
    </source>
</evidence>
<dbReference type="FunCoup" id="A0A2K3CVM7">
    <property type="interactions" value="441"/>
</dbReference>
<dbReference type="InterPro" id="IPR042031">
    <property type="entry name" value="SKA1_MBD_sf"/>
</dbReference>
<dbReference type="RefSeq" id="XP_001695806.2">
    <property type="nucleotide sequence ID" value="XM_001695754.3"/>
</dbReference>
<dbReference type="GO" id="GO:0005876">
    <property type="term" value="C:spindle microtubule"/>
    <property type="evidence" value="ECO:0000318"/>
    <property type="project" value="GO_Central"/>
</dbReference>
<reference evidence="2 3" key="1">
    <citation type="journal article" date="2007" name="Science">
        <title>The Chlamydomonas genome reveals the evolution of key animal and plant functions.</title>
        <authorList>
            <person name="Merchant S.S."/>
            <person name="Prochnik S.E."/>
            <person name="Vallon O."/>
            <person name="Harris E.H."/>
            <person name="Karpowicz S.J."/>
            <person name="Witman G.B."/>
            <person name="Terry A."/>
            <person name="Salamov A."/>
            <person name="Fritz-Laylin L.K."/>
            <person name="Marechal-Drouard L."/>
            <person name="Marshall W.F."/>
            <person name="Qu L.H."/>
            <person name="Nelson D.R."/>
            <person name="Sanderfoot A.A."/>
            <person name="Spalding M.H."/>
            <person name="Kapitonov V.V."/>
            <person name="Ren Q."/>
            <person name="Ferris P."/>
            <person name="Lindquist E."/>
            <person name="Shapiro H."/>
            <person name="Lucas S.M."/>
            <person name="Grimwood J."/>
            <person name="Schmutz J."/>
            <person name="Cardol P."/>
            <person name="Cerutti H."/>
            <person name="Chanfreau G."/>
            <person name="Chen C.L."/>
            <person name="Cognat V."/>
            <person name="Croft M.T."/>
            <person name="Dent R."/>
            <person name="Dutcher S."/>
            <person name="Fernandez E."/>
            <person name="Fukuzawa H."/>
            <person name="Gonzalez-Ballester D."/>
            <person name="Gonzalez-Halphen D."/>
            <person name="Hallmann A."/>
            <person name="Hanikenne M."/>
            <person name="Hippler M."/>
            <person name="Inwood W."/>
            <person name="Jabbari K."/>
            <person name="Kalanon M."/>
            <person name="Kuras R."/>
            <person name="Lefebvre P.A."/>
            <person name="Lemaire S.D."/>
            <person name="Lobanov A.V."/>
            <person name="Lohr M."/>
            <person name="Manuell A."/>
            <person name="Meier I."/>
            <person name="Mets L."/>
            <person name="Mittag M."/>
            <person name="Mittelmeier T."/>
            <person name="Moroney J.V."/>
            <person name="Moseley J."/>
            <person name="Napoli C."/>
            <person name="Nedelcu A.M."/>
            <person name="Niyogi K."/>
            <person name="Novoselov S.V."/>
            <person name="Paulsen I.T."/>
            <person name="Pazour G."/>
            <person name="Purton S."/>
            <person name="Ral J.P."/>
            <person name="Riano-Pachon D.M."/>
            <person name="Riekhof W."/>
            <person name="Rymarquis L."/>
            <person name="Schroda M."/>
            <person name="Stern D."/>
            <person name="Umen J."/>
            <person name="Willows R."/>
            <person name="Wilson N."/>
            <person name="Zimmer S.L."/>
            <person name="Allmer J."/>
            <person name="Balk J."/>
            <person name="Bisova K."/>
            <person name="Chen C.J."/>
            <person name="Elias M."/>
            <person name="Gendler K."/>
            <person name="Hauser C."/>
            <person name="Lamb M.R."/>
            <person name="Ledford H."/>
            <person name="Long J.C."/>
            <person name="Minagawa J."/>
            <person name="Page M.D."/>
            <person name="Pan J."/>
            <person name="Pootakham W."/>
            <person name="Roje S."/>
            <person name="Rose A."/>
            <person name="Stahlberg E."/>
            <person name="Terauchi A.M."/>
            <person name="Yang P."/>
            <person name="Ball S."/>
            <person name="Bowler C."/>
            <person name="Dieckmann C.L."/>
            <person name="Gladyshev V.N."/>
            <person name="Green P."/>
            <person name="Jorgensen R."/>
            <person name="Mayfield S."/>
            <person name="Mueller-Roeber B."/>
            <person name="Rajamani S."/>
            <person name="Sayre R.T."/>
            <person name="Brokstein P."/>
            <person name="Dubchak I."/>
            <person name="Goodstein D."/>
            <person name="Hornick L."/>
            <person name="Huang Y.W."/>
            <person name="Jhaveri J."/>
            <person name="Luo Y."/>
            <person name="Martinez D."/>
            <person name="Ngau W.C."/>
            <person name="Otillar B."/>
            <person name="Poliakov A."/>
            <person name="Porter A."/>
            <person name="Szajkowski L."/>
            <person name="Werner G."/>
            <person name="Zhou K."/>
            <person name="Grigoriev I.V."/>
            <person name="Rokhsar D.S."/>
            <person name="Grossman A.R."/>
        </authorList>
    </citation>
    <scope>NUCLEOTIDE SEQUENCE [LARGE SCALE GENOMIC DNA]</scope>
    <source>
        <strain evidence="3">CC-503</strain>
    </source>
</reference>
<dbReference type="InterPro" id="IPR009829">
    <property type="entry name" value="SKA1"/>
</dbReference>
<proteinExistence type="inferred from homology"/>
<organism evidence="2 3">
    <name type="scientific">Chlamydomonas reinhardtii</name>
    <name type="common">Chlamydomonas smithii</name>
    <dbReference type="NCBI Taxonomy" id="3055"/>
    <lineage>
        <taxon>Eukaryota</taxon>
        <taxon>Viridiplantae</taxon>
        <taxon>Chlorophyta</taxon>
        <taxon>core chlorophytes</taxon>
        <taxon>Chlorophyceae</taxon>
        <taxon>CS clade</taxon>
        <taxon>Chlamydomonadales</taxon>
        <taxon>Chlamydomonadaceae</taxon>
        <taxon>Chlamydomonas</taxon>
    </lineage>
</organism>
<evidence type="ECO:0000313" key="3">
    <source>
        <dbReference type="Proteomes" id="UP000006906"/>
    </source>
</evidence>
<dbReference type="InParanoid" id="A0A2K3CVM7"/>
<dbReference type="EMBL" id="CM008977">
    <property type="protein sequence ID" value="PNW72331.1"/>
    <property type="molecule type" value="Genomic_DNA"/>
</dbReference>
<dbReference type="OMA" id="VEEDMHE"/>
<evidence type="ECO:0000313" key="2">
    <source>
        <dbReference type="EMBL" id="PNW72331.1"/>
    </source>
</evidence>
<gene>
    <name evidence="2" type="ORF">CHLRE_16g672500v5</name>
</gene>
<dbReference type="PaxDb" id="3055-EDP01143"/>
<dbReference type="GO" id="GO:0072686">
    <property type="term" value="C:mitotic spindle"/>
    <property type="evidence" value="ECO:0000318"/>
    <property type="project" value="GO_Central"/>
</dbReference>
<dbReference type="GO" id="GO:0000940">
    <property type="term" value="C:outer kinetochore"/>
    <property type="evidence" value="ECO:0000318"/>
    <property type="project" value="GO_Central"/>
</dbReference>
<dbReference type="ExpressionAtlas" id="A0A2K3CVM7">
    <property type="expression patterns" value="baseline and differential"/>
</dbReference>
<dbReference type="GeneID" id="5721405"/>
<dbReference type="Gramene" id="PNW72331">
    <property type="protein sequence ID" value="PNW72331"/>
    <property type="gene ID" value="CHLRE_16g672500v5"/>
</dbReference>
<dbReference type="AlphaFoldDB" id="A0A2K3CVM7"/>
<sequence length="293" mass="30714">MDSFAVLGEALTQRISDLKKLTLLRIEDGAKDMYQQDLSGLEASVRALEAQVTTLKDCIQRELSAMPKVEALIEASKVQSQHLNAIASNLPARLPRATYTSVAGATLAGGRNEADGPAAGTSGVLSAGTSQAGMGAAAGMGAGEEAGKRARGGAGGGGKDVPRWYVTQDEFDAVSAYMRGRLVPEKVNAALDELAGHGLATARLMAAVRAGGAKLAPAERKRATELMHSVANKEGVKGHFWFTDGDLREGPLVRPDKSGKGLLTLLRHLGRLAEHRCSVDGNATTVYVLCEPR</sequence>
<dbReference type="KEGG" id="cre:CHLRE_16g672500v5"/>
<dbReference type="PANTHER" id="PTHR28573">
    <property type="entry name" value="SPINDLE AND KINETOCHORE-ASSOCIATED PROTEIN 1"/>
    <property type="match status" value="1"/>
</dbReference>
<keyword evidence="3" id="KW-1185">Reference proteome</keyword>
<accession>A0A2K3CVM7</accession>
<dbReference type="Proteomes" id="UP000006906">
    <property type="component" value="Chromosome 16"/>
</dbReference>
<dbReference type="GO" id="GO:0051301">
    <property type="term" value="P:cell division"/>
    <property type="evidence" value="ECO:0007669"/>
    <property type="project" value="InterPro"/>
</dbReference>
<dbReference type="GO" id="GO:0031110">
    <property type="term" value="P:regulation of microtubule polymerization or depolymerization"/>
    <property type="evidence" value="ECO:0000318"/>
    <property type="project" value="GO_Central"/>
</dbReference>
<dbReference type="PANTHER" id="PTHR28573:SF1">
    <property type="entry name" value="SPINDLE AND KINETOCHORE-ASSOCIATED PROTEIN 1"/>
    <property type="match status" value="1"/>
</dbReference>
<dbReference type="GO" id="GO:0000278">
    <property type="term" value="P:mitotic cell cycle"/>
    <property type="evidence" value="ECO:0000318"/>
    <property type="project" value="GO_Central"/>
</dbReference>
<evidence type="ECO:0000256" key="1">
    <source>
        <dbReference type="ARBA" id="ARBA00006836"/>
    </source>
</evidence>
<dbReference type="Gene3D" id="1.10.10.1890">
    <property type="entry name" value="Ska1 microtubule binding domain-like"/>
    <property type="match status" value="1"/>
</dbReference>
<comment type="similarity">
    <text evidence="1">Belongs to the SKA1 family.</text>
</comment>
<dbReference type="STRING" id="3055.A0A2K3CVM7"/>